<dbReference type="EMBL" id="BMMI01000003">
    <property type="protein sequence ID" value="GGL63301.1"/>
    <property type="molecule type" value="Genomic_DNA"/>
</dbReference>
<gene>
    <name evidence="3" type="ORF">FB380_000841</name>
    <name evidence="2" type="ORF">GCM10011589_19390</name>
</gene>
<keyword evidence="1" id="KW-0472">Membrane</keyword>
<evidence type="ECO:0008006" key="6">
    <source>
        <dbReference type="Google" id="ProtNLM"/>
    </source>
</evidence>
<keyword evidence="1" id="KW-1133">Transmembrane helix</keyword>
<evidence type="ECO:0000256" key="1">
    <source>
        <dbReference type="SAM" id="Phobius"/>
    </source>
</evidence>
<feature type="transmembrane region" description="Helical" evidence="1">
    <location>
        <begin position="81"/>
        <end position="100"/>
    </location>
</feature>
<evidence type="ECO:0000313" key="2">
    <source>
        <dbReference type="EMBL" id="GGL63301.1"/>
    </source>
</evidence>
<evidence type="ECO:0000313" key="4">
    <source>
        <dbReference type="Proteomes" id="UP000552836"/>
    </source>
</evidence>
<proteinExistence type="predicted"/>
<sequence>MTGRLTAARVHWTVLALLVGACLVTSLTRTLVETAGGRTTAVTELIRWLSLFTVGSNVLVLIAATSLALEPLRSGRLWRVLLLDALLAITVTGLVFSVLLAPTVDPSGVTVWTNLVLHYLSPLAMVVGWLVFGPRPRITGGTVAWAMLYPVAWIGWTMVHGAESRWYPYFFLNARDLGLAVALRNTAGVVLLALAFLLVYWAADRWLPATPGRRRERDEVPAAG</sequence>
<keyword evidence="1" id="KW-0812">Transmembrane</keyword>
<feature type="transmembrane region" description="Helical" evidence="1">
    <location>
        <begin position="182"/>
        <end position="203"/>
    </location>
</feature>
<dbReference type="RefSeq" id="WP_166753990.1">
    <property type="nucleotide sequence ID" value="NZ_BAABJU010000010.1"/>
</dbReference>
<dbReference type="Proteomes" id="UP000552836">
    <property type="component" value="Unassembled WGS sequence"/>
</dbReference>
<dbReference type="EMBL" id="JAAMPA010000001">
    <property type="protein sequence ID" value="NIH66395.1"/>
    <property type="molecule type" value="Genomic_DNA"/>
</dbReference>
<comment type="caution">
    <text evidence="3">The sequence shown here is derived from an EMBL/GenBank/DDBJ whole genome shotgun (WGS) entry which is preliminary data.</text>
</comment>
<dbReference type="InterPro" id="IPR049713">
    <property type="entry name" value="Pr6Pr-like"/>
</dbReference>
<dbReference type="AlphaFoldDB" id="A0A846LM25"/>
<dbReference type="NCBIfam" id="NF038065">
    <property type="entry name" value="Pr6Pr"/>
    <property type="match status" value="1"/>
</dbReference>
<feature type="transmembrane region" description="Helical" evidence="1">
    <location>
        <begin position="112"/>
        <end position="132"/>
    </location>
</feature>
<organism evidence="3 4">
    <name type="scientific">Modestobacter marinus</name>
    <dbReference type="NCBI Taxonomy" id="477641"/>
    <lineage>
        <taxon>Bacteria</taxon>
        <taxon>Bacillati</taxon>
        <taxon>Actinomycetota</taxon>
        <taxon>Actinomycetes</taxon>
        <taxon>Geodermatophilales</taxon>
        <taxon>Geodermatophilaceae</taxon>
        <taxon>Modestobacter</taxon>
    </lineage>
</organism>
<dbReference type="Proteomes" id="UP000648663">
    <property type="component" value="Unassembled WGS sequence"/>
</dbReference>
<protein>
    <recommendedName>
        <fullName evidence="6">Integral membrane protein</fullName>
    </recommendedName>
</protein>
<accession>A0A846LM25</accession>
<reference evidence="5" key="2">
    <citation type="journal article" date="2019" name="Int. J. Syst. Evol. Microbiol.">
        <title>The Global Catalogue of Microorganisms (GCM) 10K type strain sequencing project: providing services to taxonomists for standard genome sequencing and annotation.</title>
        <authorList>
            <consortium name="The Broad Institute Genomics Platform"/>
            <consortium name="The Broad Institute Genome Sequencing Center for Infectious Disease"/>
            <person name="Wu L."/>
            <person name="Ma J."/>
        </authorList>
    </citation>
    <scope>NUCLEOTIDE SEQUENCE [LARGE SCALE GENOMIC DNA]</scope>
    <source>
        <strain evidence="5">CGMCC 4.5581</strain>
    </source>
</reference>
<feature type="transmembrane region" description="Helical" evidence="1">
    <location>
        <begin position="144"/>
        <end position="162"/>
    </location>
</feature>
<reference evidence="2" key="1">
    <citation type="journal article" date="2014" name="Int. J. Syst. Evol. Microbiol.">
        <title>Complete genome of a new Firmicutes species belonging to the dominant human colonic microbiota ('Ruminococcus bicirculans') reveals two chromosomes and a selective capacity to utilize plant glucans.</title>
        <authorList>
            <consortium name="NISC Comparative Sequencing Program"/>
            <person name="Wegmann U."/>
            <person name="Louis P."/>
            <person name="Goesmann A."/>
            <person name="Henrissat B."/>
            <person name="Duncan S.H."/>
            <person name="Flint H.J."/>
        </authorList>
    </citation>
    <scope>NUCLEOTIDE SEQUENCE</scope>
    <source>
        <strain evidence="2">CGMCC 4.5581</strain>
    </source>
</reference>
<reference evidence="2" key="4">
    <citation type="submission" date="2024-05" db="EMBL/GenBank/DDBJ databases">
        <authorList>
            <person name="Sun Q."/>
            <person name="Zhou Y."/>
        </authorList>
    </citation>
    <scope>NUCLEOTIDE SEQUENCE</scope>
    <source>
        <strain evidence="2">CGMCC 4.5581</strain>
    </source>
</reference>
<name>A0A846LM25_9ACTN</name>
<evidence type="ECO:0000313" key="3">
    <source>
        <dbReference type="EMBL" id="NIH66395.1"/>
    </source>
</evidence>
<reference evidence="3 4" key="3">
    <citation type="submission" date="2020-02" db="EMBL/GenBank/DDBJ databases">
        <title>Sequencing the genomes of 1000 actinobacteria strains.</title>
        <authorList>
            <person name="Klenk H.-P."/>
        </authorList>
    </citation>
    <scope>NUCLEOTIDE SEQUENCE [LARGE SCALE GENOMIC DNA]</scope>
    <source>
        <strain evidence="3 4">DSM 45201</strain>
    </source>
</reference>
<dbReference type="PROSITE" id="PS51257">
    <property type="entry name" value="PROKAR_LIPOPROTEIN"/>
    <property type="match status" value="1"/>
</dbReference>
<feature type="transmembrane region" description="Helical" evidence="1">
    <location>
        <begin position="46"/>
        <end position="69"/>
    </location>
</feature>
<keyword evidence="5" id="KW-1185">Reference proteome</keyword>
<evidence type="ECO:0000313" key="5">
    <source>
        <dbReference type="Proteomes" id="UP000648663"/>
    </source>
</evidence>